<organism evidence="2 3">
    <name type="scientific">Brassica carinata</name>
    <name type="common">Ethiopian mustard</name>
    <name type="synonym">Abyssinian cabbage</name>
    <dbReference type="NCBI Taxonomy" id="52824"/>
    <lineage>
        <taxon>Eukaryota</taxon>
        <taxon>Viridiplantae</taxon>
        <taxon>Streptophyta</taxon>
        <taxon>Embryophyta</taxon>
        <taxon>Tracheophyta</taxon>
        <taxon>Spermatophyta</taxon>
        <taxon>Magnoliopsida</taxon>
        <taxon>eudicotyledons</taxon>
        <taxon>Gunneridae</taxon>
        <taxon>Pentapetalae</taxon>
        <taxon>rosids</taxon>
        <taxon>malvids</taxon>
        <taxon>Brassicales</taxon>
        <taxon>Brassicaceae</taxon>
        <taxon>Brassiceae</taxon>
        <taxon>Brassica</taxon>
    </lineage>
</organism>
<dbReference type="OrthoDB" id="1089417at2759"/>
<comment type="caution">
    <text evidence="2">The sequence shown here is derived from an EMBL/GenBank/DDBJ whole genome shotgun (WGS) entry which is preliminary data.</text>
</comment>
<proteinExistence type="predicted"/>
<dbReference type="AlphaFoldDB" id="A0A8X7U361"/>
<evidence type="ECO:0000313" key="3">
    <source>
        <dbReference type="Proteomes" id="UP000886595"/>
    </source>
</evidence>
<reference evidence="2 3" key="1">
    <citation type="submission" date="2020-02" db="EMBL/GenBank/DDBJ databases">
        <authorList>
            <person name="Ma Q."/>
            <person name="Huang Y."/>
            <person name="Song X."/>
            <person name="Pei D."/>
        </authorList>
    </citation>
    <scope>NUCLEOTIDE SEQUENCE [LARGE SCALE GENOMIC DNA]</scope>
    <source>
        <strain evidence="2">Sxm20200214</strain>
        <tissue evidence="2">Leaf</tissue>
    </source>
</reference>
<feature type="region of interest" description="Disordered" evidence="1">
    <location>
        <begin position="1"/>
        <end position="21"/>
    </location>
</feature>
<accession>A0A8X7U361</accession>
<protein>
    <submittedName>
        <fullName evidence="2">Uncharacterized protein</fullName>
    </submittedName>
</protein>
<keyword evidence="3" id="KW-1185">Reference proteome</keyword>
<dbReference type="EMBL" id="JAAMPC010000014">
    <property type="protein sequence ID" value="KAG2263474.1"/>
    <property type="molecule type" value="Genomic_DNA"/>
</dbReference>
<feature type="compositionally biased region" description="Basic residues" evidence="1">
    <location>
        <begin position="100"/>
        <end position="112"/>
    </location>
</feature>
<sequence>MLYSKTTFSNIHMPPTSHPIAKETSTVQTDVNMTAEPDFSSNKYALLVNVEEEEDSSDSDKKMDPVDLMTPLGKRILRERPVRPSGKAREMYGQNISRGRGSRRRGSRGGHS</sequence>
<name>A0A8X7U361_BRACI</name>
<gene>
    <name evidence="2" type="ORF">Bca52824_070553</name>
</gene>
<feature type="region of interest" description="Disordered" evidence="1">
    <location>
        <begin position="78"/>
        <end position="112"/>
    </location>
</feature>
<dbReference type="Proteomes" id="UP000886595">
    <property type="component" value="Unassembled WGS sequence"/>
</dbReference>
<feature type="compositionally biased region" description="Polar residues" evidence="1">
    <location>
        <begin position="1"/>
        <end position="10"/>
    </location>
</feature>
<evidence type="ECO:0000256" key="1">
    <source>
        <dbReference type="SAM" id="MobiDB-lite"/>
    </source>
</evidence>
<feature type="compositionally biased region" description="Basic and acidic residues" evidence="1">
    <location>
        <begin position="78"/>
        <end position="90"/>
    </location>
</feature>
<evidence type="ECO:0000313" key="2">
    <source>
        <dbReference type="EMBL" id="KAG2263474.1"/>
    </source>
</evidence>